<dbReference type="Proteomes" id="UP001153331">
    <property type="component" value="Unassembled WGS sequence"/>
</dbReference>
<reference evidence="1" key="1">
    <citation type="submission" date="2022-11" db="EMBL/GenBank/DDBJ databases">
        <title>Genome Sequence of Boeremia exigua.</title>
        <authorList>
            <person name="Buettner E."/>
        </authorList>
    </citation>
    <scope>NUCLEOTIDE SEQUENCE</scope>
    <source>
        <strain evidence="1">CU02</strain>
    </source>
</reference>
<evidence type="ECO:0000313" key="2">
    <source>
        <dbReference type="Proteomes" id="UP001153331"/>
    </source>
</evidence>
<accession>A0ACC2IRJ5</accession>
<organism evidence="1 2">
    <name type="scientific">Boeremia exigua</name>
    <dbReference type="NCBI Taxonomy" id="749465"/>
    <lineage>
        <taxon>Eukaryota</taxon>
        <taxon>Fungi</taxon>
        <taxon>Dikarya</taxon>
        <taxon>Ascomycota</taxon>
        <taxon>Pezizomycotina</taxon>
        <taxon>Dothideomycetes</taxon>
        <taxon>Pleosporomycetidae</taxon>
        <taxon>Pleosporales</taxon>
        <taxon>Pleosporineae</taxon>
        <taxon>Didymellaceae</taxon>
        <taxon>Boeremia</taxon>
    </lineage>
</organism>
<evidence type="ECO:0000313" key="1">
    <source>
        <dbReference type="EMBL" id="KAJ8117737.1"/>
    </source>
</evidence>
<comment type="caution">
    <text evidence="1">The sequence shown here is derived from an EMBL/GenBank/DDBJ whole genome shotgun (WGS) entry which is preliminary data.</text>
</comment>
<dbReference type="EMBL" id="JAPHNI010000043">
    <property type="protein sequence ID" value="KAJ8117737.1"/>
    <property type="molecule type" value="Genomic_DNA"/>
</dbReference>
<gene>
    <name evidence="1" type="ORF">OPT61_g1137</name>
</gene>
<sequence length="76" mass="8051">MARLATIRTGAALPADRKDRKWGWCSSEAAQLSQTNNTAHETIHTGLPQPWLGAMTNAATAEDPTSPGSDTNTLTS</sequence>
<protein>
    <submittedName>
        <fullName evidence="1">Uncharacterized protein</fullName>
    </submittedName>
</protein>
<name>A0ACC2IRJ5_9PLEO</name>
<proteinExistence type="predicted"/>
<keyword evidence="2" id="KW-1185">Reference proteome</keyword>